<keyword evidence="2" id="KW-1185">Reference proteome</keyword>
<name>A0A1M5C5A2_SALEC</name>
<dbReference type="Proteomes" id="UP000183945">
    <property type="component" value="Unassembled WGS sequence"/>
</dbReference>
<protein>
    <submittedName>
        <fullName evidence="1">Uncharacterized protein</fullName>
    </submittedName>
</protein>
<proteinExistence type="predicted"/>
<sequence>MIPTYSSSRKHFAENTANLICTSHKAFEIGSIDRKRALFRGRGKDFIRIKIEY</sequence>
<dbReference type="EMBL" id="FQVT01000001">
    <property type="protein sequence ID" value="SHF49938.1"/>
    <property type="molecule type" value="Genomic_DNA"/>
</dbReference>
<dbReference type="AlphaFoldDB" id="A0A1M5C5A2"/>
<evidence type="ECO:0000313" key="1">
    <source>
        <dbReference type="EMBL" id="SHF49938.1"/>
    </source>
</evidence>
<gene>
    <name evidence="1" type="ORF">SAMN05444483_101348</name>
</gene>
<organism evidence="1 2">
    <name type="scientific">Salegentibacter echinorum</name>
    <dbReference type="NCBI Taxonomy" id="1073325"/>
    <lineage>
        <taxon>Bacteria</taxon>
        <taxon>Pseudomonadati</taxon>
        <taxon>Bacteroidota</taxon>
        <taxon>Flavobacteriia</taxon>
        <taxon>Flavobacteriales</taxon>
        <taxon>Flavobacteriaceae</taxon>
        <taxon>Salegentibacter</taxon>
    </lineage>
</organism>
<evidence type="ECO:0000313" key="2">
    <source>
        <dbReference type="Proteomes" id="UP000183945"/>
    </source>
</evidence>
<accession>A0A1M5C5A2</accession>
<reference evidence="2" key="1">
    <citation type="submission" date="2016-11" db="EMBL/GenBank/DDBJ databases">
        <authorList>
            <person name="Varghese N."/>
            <person name="Submissions S."/>
        </authorList>
    </citation>
    <scope>NUCLEOTIDE SEQUENCE [LARGE SCALE GENOMIC DNA]</scope>
    <source>
        <strain evidence="2">DSM 24579</strain>
    </source>
</reference>